<protein>
    <submittedName>
        <fullName evidence="1">Helix-turn-helix domain-containing protein</fullName>
    </submittedName>
</protein>
<dbReference type="Pfam" id="PF13730">
    <property type="entry name" value="HTH_36"/>
    <property type="match status" value="1"/>
</dbReference>
<dbReference type="SUPFAM" id="SSF46785">
    <property type="entry name" value="Winged helix' DNA-binding domain"/>
    <property type="match status" value="1"/>
</dbReference>
<evidence type="ECO:0000313" key="2">
    <source>
        <dbReference type="Proteomes" id="UP000266340"/>
    </source>
</evidence>
<dbReference type="InterPro" id="IPR036390">
    <property type="entry name" value="WH_DNA-bd_sf"/>
</dbReference>
<dbReference type="OrthoDB" id="2080971at2"/>
<organism evidence="1 2">
    <name type="scientific">Cohnella faecalis</name>
    <dbReference type="NCBI Taxonomy" id="2315694"/>
    <lineage>
        <taxon>Bacteria</taxon>
        <taxon>Bacillati</taxon>
        <taxon>Bacillota</taxon>
        <taxon>Bacilli</taxon>
        <taxon>Bacillales</taxon>
        <taxon>Paenibacillaceae</taxon>
        <taxon>Cohnella</taxon>
    </lineage>
</organism>
<dbReference type="Proteomes" id="UP000266340">
    <property type="component" value="Unassembled WGS sequence"/>
</dbReference>
<name>A0A398CJS5_9BACL</name>
<dbReference type="AlphaFoldDB" id="A0A398CJS5"/>
<keyword evidence="2" id="KW-1185">Reference proteome</keyword>
<comment type="caution">
    <text evidence="1">The sequence shown here is derived from an EMBL/GenBank/DDBJ whole genome shotgun (WGS) entry which is preliminary data.</text>
</comment>
<evidence type="ECO:0000313" key="1">
    <source>
        <dbReference type="EMBL" id="RIE02392.1"/>
    </source>
</evidence>
<dbReference type="RefSeq" id="WP_119150430.1">
    <property type="nucleotide sequence ID" value="NZ_JBHSOV010000048.1"/>
</dbReference>
<sequence>MSTKKGIFERMIELASDKNSLYYISNKQYFPLPLRISRCRGLSSQEKLVLMELLYCFGDNDEAFPSIEYLAFQLDVDDKTVSKNIRKLIEKKFISVYKAPNRVNRYYIHLLDSNPSITLSELTLWFEKTVQTRGIPKQDLVSQVHKELRRVTESEEYTSFLSRLMIVCVELMKGWNEYCKRPEAFYAKSEYDKWCRQEREILNEYLDYLNQAMTNKFGNNIRIVQPLVTD</sequence>
<dbReference type="Gene3D" id="1.10.10.10">
    <property type="entry name" value="Winged helix-like DNA-binding domain superfamily/Winged helix DNA-binding domain"/>
    <property type="match status" value="1"/>
</dbReference>
<dbReference type="InterPro" id="IPR036388">
    <property type="entry name" value="WH-like_DNA-bd_sf"/>
</dbReference>
<dbReference type="EMBL" id="QXJM01000039">
    <property type="protein sequence ID" value="RIE02392.1"/>
    <property type="molecule type" value="Genomic_DNA"/>
</dbReference>
<proteinExistence type="predicted"/>
<accession>A0A398CJS5</accession>
<gene>
    <name evidence="1" type="ORF">D3H35_16925</name>
</gene>
<reference evidence="1 2" key="1">
    <citation type="submission" date="2018-09" db="EMBL/GenBank/DDBJ databases">
        <title>Cohnella cavernae sp. nov., isolated from a karst cave.</title>
        <authorList>
            <person name="Zhu H."/>
        </authorList>
    </citation>
    <scope>NUCLEOTIDE SEQUENCE [LARGE SCALE GENOMIC DNA]</scope>
    <source>
        <strain evidence="1 2">K2E09-144</strain>
    </source>
</reference>